<dbReference type="RefSeq" id="WP_269333255.1">
    <property type="nucleotide sequence ID" value="NZ_JAMZFT010000003.1"/>
</dbReference>
<organism evidence="3 4">
    <name type="scientific">Futiania mangrovi</name>
    <dbReference type="NCBI Taxonomy" id="2959716"/>
    <lineage>
        <taxon>Bacteria</taxon>
        <taxon>Pseudomonadati</taxon>
        <taxon>Pseudomonadota</taxon>
        <taxon>Alphaproteobacteria</taxon>
        <taxon>Futianiales</taxon>
        <taxon>Futianiaceae</taxon>
        <taxon>Futiania</taxon>
    </lineage>
</organism>
<keyword evidence="2" id="KW-0472">Membrane</keyword>
<keyword evidence="4" id="KW-1185">Reference proteome</keyword>
<evidence type="ECO:0000256" key="1">
    <source>
        <dbReference type="SAM" id="MobiDB-lite"/>
    </source>
</evidence>
<comment type="caution">
    <text evidence="3">The sequence shown here is derived from an EMBL/GenBank/DDBJ whole genome shotgun (WGS) entry which is preliminary data.</text>
</comment>
<gene>
    <name evidence="3" type="ORF">NJQ99_12765</name>
</gene>
<name>A0A9J6PFP3_9PROT</name>
<dbReference type="Proteomes" id="UP001055804">
    <property type="component" value="Unassembled WGS sequence"/>
</dbReference>
<accession>A0A9J6PFP3</accession>
<evidence type="ECO:0000256" key="2">
    <source>
        <dbReference type="SAM" id="Phobius"/>
    </source>
</evidence>
<dbReference type="EMBL" id="JAMZFT010000003">
    <property type="protein sequence ID" value="MCP1337286.1"/>
    <property type="molecule type" value="Genomic_DNA"/>
</dbReference>
<protein>
    <submittedName>
        <fullName evidence="3">Uncharacterized protein</fullName>
    </submittedName>
</protein>
<evidence type="ECO:0000313" key="4">
    <source>
        <dbReference type="Proteomes" id="UP001055804"/>
    </source>
</evidence>
<dbReference type="AlphaFoldDB" id="A0A9J6PFP3"/>
<feature type="transmembrane region" description="Helical" evidence="2">
    <location>
        <begin position="51"/>
        <end position="71"/>
    </location>
</feature>
<evidence type="ECO:0000313" key="3">
    <source>
        <dbReference type="EMBL" id="MCP1337286.1"/>
    </source>
</evidence>
<keyword evidence="2" id="KW-1133">Transmembrane helix</keyword>
<feature type="region of interest" description="Disordered" evidence="1">
    <location>
        <begin position="90"/>
        <end position="127"/>
    </location>
</feature>
<reference evidence="3" key="1">
    <citation type="submission" date="2022-06" db="EMBL/GenBank/DDBJ databases">
        <title>Isolation and Genomics of Futiania mangrovii gen. nov., sp. nov., a Rare and Metabolically-versatile member in the Class Alphaproteobacteria.</title>
        <authorList>
            <person name="Liu L."/>
            <person name="Huang W.-C."/>
            <person name="Pan J."/>
            <person name="Li J."/>
            <person name="Huang Y."/>
            <person name="Du H."/>
            <person name="Liu Y."/>
            <person name="Li M."/>
        </authorList>
    </citation>
    <scope>NUCLEOTIDE SEQUENCE</scope>
    <source>
        <strain evidence="3">FT118</strain>
    </source>
</reference>
<sequence>MKQLSRQMPIRIAAASLAAAIPLPAAASLYEGRGLPIAPGVMALHGWMLPAMTFAAVFAFILGIGWGVLYVRTRRQMRNAATQAHRLVPRAGRPMPSAAEGRVKQRLVQVRQDRPRAGSPSMHDMLG</sequence>
<proteinExistence type="predicted"/>
<keyword evidence="2" id="KW-0812">Transmembrane</keyword>